<feature type="transmembrane region" description="Helical" evidence="2">
    <location>
        <begin position="302"/>
        <end position="324"/>
    </location>
</feature>
<evidence type="ECO:0000259" key="3">
    <source>
        <dbReference type="Pfam" id="PF20153"/>
    </source>
</evidence>
<feature type="domain" description="DUF6535" evidence="3">
    <location>
        <begin position="118"/>
        <end position="296"/>
    </location>
</feature>
<protein>
    <recommendedName>
        <fullName evidence="3">DUF6535 domain-containing protein</fullName>
    </recommendedName>
</protein>
<organism evidence="4 5">
    <name type="scientific">Cerrena zonata</name>
    <dbReference type="NCBI Taxonomy" id="2478898"/>
    <lineage>
        <taxon>Eukaryota</taxon>
        <taxon>Fungi</taxon>
        <taxon>Dikarya</taxon>
        <taxon>Basidiomycota</taxon>
        <taxon>Agaricomycotina</taxon>
        <taxon>Agaricomycetes</taxon>
        <taxon>Polyporales</taxon>
        <taxon>Cerrenaceae</taxon>
        <taxon>Cerrena</taxon>
    </lineage>
</organism>
<proteinExistence type="predicted"/>
<feature type="region of interest" description="Disordered" evidence="1">
    <location>
        <begin position="1"/>
        <end position="87"/>
    </location>
</feature>
<gene>
    <name evidence="4" type="ORF">QCA50_012349</name>
</gene>
<reference evidence="4 5" key="1">
    <citation type="submission" date="2022-09" db="EMBL/GenBank/DDBJ databases">
        <authorList>
            <person name="Palmer J.M."/>
        </authorList>
    </citation>
    <scope>NUCLEOTIDE SEQUENCE [LARGE SCALE GENOMIC DNA]</scope>
    <source>
        <strain evidence="4 5">DSM 7382</strain>
    </source>
</reference>
<feature type="transmembrane region" description="Helical" evidence="2">
    <location>
        <begin position="217"/>
        <end position="236"/>
    </location>
</feature>
<accession>A0AAW0G4A9</accession>
<sequence>MTSPSPSVKSRNSRRQRNRTYSLPAKSSVDPGDRAQATKRPNSWQPSSHQSDESPTAQASVSLDPQRNDAPRDVDGLASPRNGNQEYEVLDDYAREGEYADEINTVQRVEIEPGRTGWARLYDLTRQFDKDRVEDVKEDIDALLVFTGLFSAVITAFIVESYKNLQQQSEDTSVQILLHISTQLASLSLSGNFNNSTVPSFTSIPFTTPKFATLVNTLWACSLVIALVTASLGILVKQWFHELLAYPTHDPRERLKLRLFRERGLERWEVFAIASLLPLLLQFALLLFLIGFSIFLHGLNPLVAWITTGIMIVWFMAFTFTALTPAFSSQCPYKTSILKGFLTKLRSLPMKLAYIYHNLISGIYHRIPVEWHAINAFIEHLYNSSMEWPNQLRSLEEDQVCNEDILNLSTIMCIRDVLQGEKLSGPTTHCFQDVTIQEINELFHNKQGQIYHGLLPKVASGNTEGVRSLTLDLLGDNTSQVMLGGECCNPSYYHKLYIAVTKMLSGAYNPEKNKPIPDPFLLSFIHLIQKDPTSAAFCILTMYSVRKDTMNQHPNIFDPLFSHLSETQIQTYGIGNQFVYNLVAATRTLIHFLWNKPQPESDIPQIIDCLAKIYENAEWSDSATSLDPIALINVFVNTLCALVPRDMQEYQEDILHLNDELVELIDNHDNISWTHSYKRCVDDSRVVLQDAGFGYEEIVSKLDSLLQSSSSN</sequence>
<dbReference type="AlphaFoldDB" id="A0AAW0G4A9"/>
<dbReference type="InterPro" id="IPR045338">
    <property type="entry name" value="DUF6535"/>
</dbReference>
<name>A0AAW0G4A9_9APHY</name>
<feature type="transmembrane region" description="Helical" evidence="2">
    <location>
        <begin position="140"/>
        <end position="159"/>
    </location>
</feature>
<dbReference type="Proteomes" id="UP001385951">
    <property type="component" value="Unassembled WGS sequence"/>
</dbReference>
<feature type="compositionally biased region" description="Polar residues" evidence="1">
    <location>
        <begin position="1"/>
        <end position="10"/>
    </location>
</feature>
<feature type="transmembrane region" description="Helical" evidence="2">
    <location>
        <begin position="270"/>
        <end position="296"/>
    </location>
</feature>
<keyword evidence="2" id="KW-1133">Transmembrane helix</keyword>
<evidence type="ECO:0000256" key="1">
    <source>
        <dbReference type="SAM" id="MobiDB-lite"/>
    </source>
</evidence>
<dbReference type="Pfam" id="PF20153">
    <property type="entry name" value="DUF6535"/>
    <property type="match status" value="1"/>
</dbReference>
<feature type="compositionally biased region" description="Polar residues" evidence="1">
    <location>
        <begin position="39"/>
        <end position="65"/>
    </location>
</feature>
<evidence type="ECO:0000256" key="2">
    <source>
        <dbReference type="SAM" id="Phobius"/>
    </source>
</evidence>
<evidence type="ECO:0000313" key="5">
    <source>
        <dbReference type="Proteomes" id="UP001385951"/>
    </source>
</evidence>
<comment type="caution">
    <text evidence="4">The sequence shown here is derived from an EMBL/GenBank/DDBJ whole genome shotgun (WGS) entry which is preliminary data.</text>
</comment>
<keyword evidence="2" id="KW-0472">Membrane</keyword>
<keyword evidence="2" id="KW-0812">Transmembrane</keyword>
<evidence type="ECO:0000313" key="4">
    <source>
        <dbReference type="EMBL" id="KAK7684402.1"/>
    </source>
</evidence>
<keyword evidence="5" id="KW-1185">Reference proteome</keyword>
<feature type="compositionally biased region" description="Basic and acidic residues" evidence="1">
    <location>
        <begin position="66"/>
        <end position="75"/>
    </location>
</feature>
<dbReference type="EMBL" id="JASBNA010000025">
    <property type="protein sequence ID" value="KAK7684402.1"/>
    <property type="molecule type" value="Genomic_DNA"/>
</dbReference>